<feature type="region of interest" description="Disordered" evidence="1">
    <location>
        <begin position="976"/>
        <end position="995"/>
    </location>
</feature>
<evidence type="ECO:0000256" key="1">
    <source>
        <dbReference type="SAM" id="MobiDB-lite"/>
    </source>
</evidence>
<dbReference type="InterPro" id="IPR048536">
    <property type="entry name" value="Rrn6_K-rich"/>
</dbReference>
<dbReference type="Proteomes" id="UP000799423">
    <property type="component" value="Unassembled WGS sequence"/>
</dbReference>
<feature type="region of interest" description="Disordered" evidence="1">
    <location>
        <begin position="772"/>
        <end position="833"/>
    </location>
</feature>
<proteinExistence type="predicted"/>
<dbReference type="Gene3D" id="2.40.160.20">
    <property type="match status" value="1"/>
</dbReference>
<dbReference type="AlphaFoldDB" id="A0A6A7BMW5"/>
<feature type="compositionally biased region" description="Low complexity" evidence="1">
    <location>
        <begin position="800"/>
        <end position="823"/>
    </location>
</feature>
<feature type="domain" description="RRN6 helical bundle" evidence="4">
    <location>
        <begin position="569"/>
        <end position="750"/>
    </location>
</feature>
<evidence type="ECO:0000313" key="5">
    <source>
        <dbReference type="EMBL" id="KAF2855779.1"/>
    </source>
</evidence>
<dbReference type="PANTHER" id="PTHR28221">
    <property type="entry name" value="RNA POLYMERASE I-SPECIFIC TRANSCRIPTION INITIATION FACTOR RRN6"/>
    <property type="match status" value="1"/>
</dbReference>
<feature type="compositionally biased region" description="Polar residues" evidence="1">
    <location>
        <begin position="787"/>
        <end position="799"/>
    </location>
</feature>
<dbReference type="GO" id="GO:0042790">
    <property type="term" value="P:nucleolar large rRNA transcription by RNA polymerase I"/>
    <property type="evidence" value="ECO:0007669"/>
    <property type="project" value="TreeGrafter"/>
</dbReference>
<dbReference type="EMBL" id="MU006290">
    <property type="protein sequence ID" value="KAF2855779.1"/>
    <property type="molecule type" value="Genomic_DNA"/>
</dbReference>
<evidence type="ECO:0000259" key="4">
    <source>
        <dbReference type="Pfam" id="PF20640"/>
    </source>
</evidence>
<dbReference type="GO" id="GO:0001163">
    <property type="term" value="F:RNA polymerase I transcription regulatory region sequence-specific DNA binding"/>
    <property type="evidence" value="ECO:0007669"/>
    <property type="project" value="TreeGrafter"/>
</dbReference>
<name>A0A6A7BMW5_9PLEO</name>
<dbReference type="InterPro" id="IPR048535">
    <property type="entry name" value="RRN6_beta-prop"/>
</dbReference>
<feature type="compositionally biased region" description="Polar residues" evidence="1">
    <location>
        <begin position="939"/>
        <end position="951"/>
    </location>
</feature>
<feature type="compositionally biased region" description="Basic residues" evidence="1">
    <location>
        <begin position="985"/>
        <end position="995"/>
    </location>
</feature>
<accession>A0A6A7BMW5</accession>
<feature type="domain" description="RRN6 beta-propeller" evidence="2">
    <location>
        <begin position="112"/>
        <end position="473"/>
    </location>
</feature>
<keyword evidence="6" id="KW-1185">Reference proteome</keyword>
<dbReference type="InterPro" id="IPR019350">
    <property type="entry name" value="RNA_pol_I-sp_TIF_RRN6-like"/>
</dbReference>
<evidence type="ECO:0000259" key="3">
    <source>
        <dbReference type="Pfam" id="PF20639"/>
    </source>
</evidence>
<feature type="compositionally biased region" description="Polar residues" evidence="1">
    <location>
        <begin position="922"/>
        <end position="932"/>
    </location>
</feature>
<organism evidence="5 6">
    <name type="scientific">Plenodomus tracheiphilus IPT5</name>
    <dbReference type="NCBI Taxonomy" id="1408161"/>
    <lineage>
        <taxon>Eukaryota</taxon>
        <taxon>Fungi</taxon>
        <taxon>Dikarya</taxon>
        <taxon>Ascomycota</taxon>
        <taxon>Pezizomycotina</taxon>
        <taxon>Dothideomycetes</taxon>
        <taxon>Pleosporomycetidae</taxon>
        <taxon>Pleosporales</taxon>
        <taxon>Pleosporineae</taxon>
        <taxon>Leptosphaeriaceae</taxon>
        <taxon>Plenodomus</taxon>
    </lineage>
</organism>
<feature type="domain" description="RRN6 K-rich C-terminal" evidence="3">
    <location>
        <begin position="858"/>
        <end position="990"/>
    </location>
</feature>
<dbReference type="Pfam" id="PF10214">
    <property type="entry name" value="Rrn6_beta-prop"/>
    <property type="match status" value="1"/>
</dbReference>
<evidence type="ECO:0000259" key="2">
    <source>
        <dbReference type="Pfam" id="PF10214"/>
    </source>
</evidence>
<dbReference type="GO" id="GO:0001179">
    <property type="term" value="F:RNA polymerase I general transcription initiation factor binding"/>
    <property type="evidence" value="ECO:0007669"/>
    <property type="project" value="TreeGrafter"/>
</dbReference>
<sequence length="1179" mass="130238">MAEPTLKGLNYGHPGAALFDLDNSQWSFSRQHAARKLKQIRPWQNETTLLPTLAIPASTRYPTSITEPHSTSAQTALRGLVQEHPQLAPSSDLLPELALISAAIEKTTAVYDPLVGDLFSFGSTTIRNLYDGARRIAAISTGEAGNILRLAVMYHAERLCWETDPSFWVDGSTLKSASCGYWNEDAAPLQQVCFAQSEDRNTLLAVRLPTKTVLLRTGYHDHPGAARPSPFYRMPASIVDAHPILSLGVDETGGAVHVHVTFNPDYQFQFGLVDQNRMWSIWDIEHRRKGDNYTVTQLAQGSIVPPDVDEPTGEDGWARILWVGDTNTLLVCCRRQLSIVSIKGDVYDHLFCPEILPKRSLDWILDVQQDPRTRSRFFILTSTSLILMATTTASEALDATMGQAGASILASWRHYRDTEDFTLHLCVQTLSDDELSVVLYSRLNHLVQVYTFTQYSSSPTAVVVASNPVPLDLMLDSPGCITQLHIEPMQHGETTHNNRSPGPGQIENGVRFYRIFALQSDLSVHELVVSWNDQTICEPALEHEVQILAKTIRLNSRLNLSTRLVEESDEHIVPDGLGNHASPLPLIPSQVPHWIQSRARTSLHRGIDYRLMYNALTRTEDSQEPLIDIAVVTERLNQMLTGDEAAAPIPVGTLMDVVGGKLQVPDVDEASSKLQELLISDTSQSAADVNRIASMRVLNLHVADEPTIADVYDTILENWVGPLPRDVSAHVRRQKERVARLIAMEVMLASRRIHHKEPQPLMVGLQRGPSQDSGIALPILPSEPKDSIQNNTGRWSPSQSLPVLPHSTLPSSSLPPSSPLMSPLTPPAPSNPIARLSRHLQMRETSLTPTLIPPNVDKLLGHWAQGTDPRTYDWSVTEDTLREETLDESSQKQRERDRKKQDRREKRQERENELMRFKAGSQFVSHPQSSQGPILAGMGSSSQNPSQSYTQVPLPGHGFKGPGGLDILAPMSQVEPGRFGGRPDLKKKKKSRPRHISKSLPTLPIRIIINTMANGFPSLQPAFTVRVDIDAAIPVGGQSGANLVIVPMISGTVKSEPGFEPALDAELHGVGYDYIHNDASNENMRLDVRSQLKNSDGTILAMYYKGTVVLTPGVLAILGKSPDAKTTDYGDSFVNFTFETGSEKYKDLQNGTYVASGHFIKEQGVKGVIVEYKVSKVVV</sequence>
<reference evidence="5" key="1">
    <citation type="submission" date="2020-01" db="EMBL/GenBank/DDBJ databases">
        <authorList>
            <consortium name="DOE Joint Genome Institute"/>
            <person name="Haridas S."/>
            <person name="Albert R."/>
            <person name="Binder M."/>
            <person name="Bloem J."/>
            <person name="Labutti K."/>
            <person name="Salamov A."/>
            <person name="Andreopoulos B."/>
            <person name="Baker S.E."/>
            <person name="Barry K."/>
            <person name="Bills G."/>
            <person name="Bluhm B.H."/>
            <person name="Cannon C."/>
            <person name="Castanera R."/>
            <person name="Culley D.E."/>
            <person name="Daum C."/>
            <person name="Ezra D."/>
            <person name="Gonzalez J.B."/>
            <person name="Henrissat B."/>
            <person name="Kuo A."/>
            <person name="Liang C."/>
            <person name="Lipzen A."/>
            <person name="Lutzoni F."/>
            <person name="Magnuson J."/>
            <person name="Mondo S."/>
            <person name="Nolan M."/>
            <person name="Ohm R."/>
            <person name="Pangilinan J."/>
            <person name="Park H.-J."/>
            <person name="Ramirez L."/>
            <person name="Alfaro M."/>
            <person name="Sun H."/>
            <person name="Tritt A."/>
            <person name="Yoshinaga Y."/>
            <person name="Zwiers L.-H."/>
            <person name="Turgeon B.G."/>
            <person name="Goodwin S.B."/>
            <person name="Spatafora J.W."/>
            <person name="Crous P.W."/>
            <person name="Grigoriev I.V."/>
        </authorList>
    </citation>
    <scope>NUCLEOTIDE SEQUENCE</scope>
    <source>
        <strain evidence="5">IPT5</strain>
    </source>
</reference>
<dbReference type="PANTHER" id="PTHR28221:SF2">
    <property type="entry name" value="RNA POLYMERASE I-SPECIFIC TRANSCRIPTION INITIATION FACTOR RRN6"/>
    <property type="match status" value="1"/>
</dbReference>
<dbReference type="Pfam" id="PF11578">
    <property type="entry name" value="DUF3237"/>
    <property type="match status" value="1"/>
</dbReference>
<dbReference type="InterPro" id="IPR048537">
    <property type="entry name" value="RRN6_HB"/>
</dbReference>
<dbReference type="Pfam" id="PF20639">
    <property type="entry name" value="Rrn6_K-rich"/>
    <property type="match status" value="1"/>
</dbReference>
<dbReference type="GO" id="GO:0070860">
    <property type="term" value="C:RNA polymerase I core factor complex"/>
    <property type="evidence" value="ECO:0007669"/>
    <property type="project" value="TreeGrafter"/>
</dbReference>
<protein>
    <submittedName>
        <fullName evidence="5">Uncharacterized protein</fullName>
    </submittedName>
</protein>
<dbReference type="OrthoDB" id="4090074at2759"/>
<dbReference type="Pfam" id="PF20640">
    <property type="entry name" value="Rrn6_HB"/>
    <property type="match status" value="1"/>
</dbReference>
<feature type="region of interest" description="Disordered" evidence="1">
    <location>
        <begin position="882"/>
        <end position="963"/>
    </location>
</feature>
<gene>
    <name evidence="5" type="ORF">T440DRAFT_440349</name>
</gene>
<feature type="compositionally biased region" description="Basic and acidic residues" evidence="1">
    <location>
        <begin position="882"/>
        <end position="916"/>
    </location>
</feature>
<evidence type="ECO:0000313" key="6">
    <source>
        <dbReference type="Proteomes" id="UP000799423"/>
    </source>
</evidence>